<dbReference type="Proteomes" id="UP000030170">
    <property type="component" value="Unassembled WGS sequence"/>
</dbReference>
<reference evidence="2 3" key="1">
    <citation type="journal article" date="2014" name="Mol. Ecol.">
        <title>Evolution of Synechococcus.</title>
        <authorList>
            <person name="Dvorak P."/>
            <person name="Casamatta D."/>
            <person name="Hasler P."/>
            <person name="Poulickova A."/>
            <person name="Ondrej V."/>
            <person name="Sanges R."/>
        </authorList>
    </citation>
    <scope>NUCLEOTIDE SEQUENCE [LARGE SCALE GENOMIC DNA]</scope>
    <source>
        <strain evidence="2 3">CAUP A 1101</strain>
    </source>
</reference>
<name>A0A098THX6_9CYAN</name>
<keyword evidence="3" id="KW-1185">Reference proteome</keyword>
<sequence length="62" mass="6781">MGAITGILTLLGAGFLAFYGQICSPQLEYSQKQASELQGNIRELTQAVQENNALLRQLVNQK</sequence>
<evidence type="ECO:0000313" key="3">
    <source>
        <dbReference type="Proteomes" id="UP000030170"/>
    </source>
</evidence>
<evidence type="ECO:0000256" key="1">
    <source>
        <dbReference type="SAM" id="Coils"/>
    </source>
</evidence>
<dbReference type="AlphaFoldDB" id="A0A098THX6"/>
<protein>
    <submittedName>
        <fullName evidence="2">Uncharacterized protein</fullName>
    </submittedName>
</protein>
<organism evidence="2 3">
    <name type="scientific">Neosynechococcus sphagnicola sy1</name>
    <dbReference type="NCBI Taxonomy" id="1497020"/>
    <lineage>
        <taxon>Bacteria</taxon>
        <taxon>Bacillati</taxon>
        <taxon>Cyanobacteriota</taxon>
        <taxon>Cyanophyceae</taxon>
        <taxon>Neosynechococcales</taxon>
        <taxon>Neosynechococcaceae</taxon>
        <taxon>Neosynechococcus</taxon>
    </lineage>
</organism>
<keyword evidence="1" id="KW-0175">Coiled coil</keyword>
<feature type="coiled-coil region" evidence="1">
    <location>
        <begin position="27"/>
        <end position="61"/>
    </location>
</feature>
<dbReference type="EMBL" id="JJML01000063">
    <property type="protein sequence ID" value="KGF71616.1"/>
    <property type="molecule type" value="Genomic_DNA"/>
</dbReference>
<evidence type="ECO:0000313" key="2">
    <source>
        <dbReference type="EMBL" id="KGF71616.1"/>
    </source>
</evidence>
<proteinExistence type="predicted"/>
<gene>
    <name evidence="2" type="ORF">DO97_17445</name>
</gene>
<comment type="caution">
    <text evidence="2">The sequence shown here is derived from an EMBL/GenBank/DDBJ whole genome shotgun (WGS) entry which is preliminary data.</text>
</comment>
<accession>A0A098THX6</accession>